<reference evidence="2" key="1">
    <citation type="submission" date="2022-11" db="UniProtKB">
        <authorList>
            <consortium name="WormBaseParasite"/>
        </authorList>
    </citation>
    <scope>IDENTIFICATION</scope>
</reference>
<protein>
    <submittedName>
        <fullName evidence="2">Uncharacterized protein</fullName>
    </submittedName>
</protein>
<sequence>MSTPQSFDQYYTARVAVLPSICNQHCWRDALKRVPLICRAWSSHNRTIPFRMTTTPWFVRRPGTNFTVYAEGYDREDTGIIVQ</sequence>
<accession>A0A915IKR1</accession>
<evidence type="ECO:0000313" key="1">
    <source>
        <dbReference type="Proteomes" id="UP000887565"/>
    </source>
</evidence>
<evidence type="ECO:0000313" key="2">
    <source>
        <dbReference type="WBParaSite" id="nRc.2.0.1.t14454-RA"/>
    </source>
</evidence>
<name>A0A915IKR1_ROMCU</name>
<proteinExistence type="predicted"/>
<dbReference type="AlphaFoldDB" id="A0A915IKR1"/>
<dbReference type="Proteomes" id="UP000887565">
    <property type="component" value="Unplaced"/>
</dbReference>
<keyword evidence="1" id="KW-1185">Reference proteome</keyword>
<dbReference type="WBParaSite" id="nRc.2.0.1.t14454-RA">
    <property type="protein sequence ID" value="nRc.2.0.1.t14454-RA"/>
    <property type="gene ID" value="nRc.2.0.1.g14454"/>
</dbReference>
<organism evidence="1 2">
    <name type="scientific">Romanomermis culicivorax</name>
    <name type="common">Nematode worm</name>
    <dbReference type="NCBI Taxonomy" id="13658"/>
    <lineage>
        <taxon>Eukaryota</taxon>
        <taxon>Metazoa</taxon>
        <taxon>Ecdysozoa</taxon>
        <taxon>Nematoda</taxon>
        <taxon>Enoplea</taxon>
        <taxon>Dorylaimia</taxon>
        <taxon>Mermithida</taxon>
        <taxon>Mermithoidea</taxon>
        <taxon>Mermithidae</taxon>
        <taxon>Romanomermis</taxon>
    </lineage>
</organism>